<dbReference type="Gene3D" id="3.30.40.10">
    <property type="entry name" value="Zinc/RING finger domain, C3HC4 (zinc finger)"/>
    <property type="match status" value="1"/>
</dbReference>
<dbReference type="Proteomes" id="UP000436088">
    <property type="component" value="Unassembled WGS sequence"/>
</dbReference>
<dbReference type="GO" id="GO:0016567">
    <property type="term" value="P:protein ubiquitination"/>
    <property type="evidence" value="ECO:0007669"/>
    <property type="project" value="TreeGrafter"/>
</dbReference>
<name>A0A6A3AM18_HIBSY</name>
<dbReference type="AlphaFoldDB" id="A0A6A3AM18"/>
<keyword evidence="10" id="KW-1133">Transmembrane helix</keyword>
<dbReference type="EC" id="2.3.2.27" evidence="3"/>
<proteinExistence type="predicted"/>
<protein>
    <recommendedName>
        <fullName evidence="3">RING-type E3 ubiquitin transferase</fullName>
        <ecNumber evidence="3">2.3.2.27</ecNumber>
    </recommendedName>
</protein>
<sequence>MPPSIAFATRGSLQGLRLQLALLDREFDDLDYDTLRAFDSDNISTTPSMSEEGITCAQVQESWSRECWIVTEAGQLKQDSRTDDGSTKALEDELTCTICLDQVNRGNLFGACHVCIKFYFTFMFSSNDYTISVIMYIDNNLILQFHAGCIDPWLQQQGTYPVCKFKMGSRWQENRESE</sequence>
<keyword evidence="6" id="KW-0479">Metal-binding</keyword>
<evidence type="ECO:0000256" key="3">
    <source>
        <dbReference type="ARBA" id="ARBA00012483"/>
    </source>
</evidence>
<evidence type="ECO:0000256" key="11">
    <source>
        <dbReference type="ARBA" id="ARBA00023136"/>
    </source>
</evidence>
<keyword evidence="5" id="KW-0812">Transmembrane</keyword>
<evidence type="ECO:0000256" key="7">
    <source>
        <dbReference type="ARBA" id="ARBA00022771"/>
    </source>
</evidence>
<evidence type="ECO:0000256" key="6">
    <source>
        <dbReference type="ARBA" id="ARBA00022723"/>
    </source>
</evidence>
<evidence type="ECO:0000256" key="8">
    <source>
        <dbReference type="ARBA" id="ARBA00022786"/>
    </source>
</evidence>
<dbReference type="PANTHER" id="PTHR45977:SF21">
    <property type="entry name" value="ZINC FINGER, C3HC4 TYPE (RING FINGER) PROTEIN"/>
    <property type="match status" value="1"/>
</dbReference>
<dbReference type="GO" id="GO:0061630">
    <property type="term" value="F:ubiquitin protein ligase activity"/>
    <property type="evidence" value="ECO:0007669"/>
    <property type="project" value="UniProtKB-EC"/>
</dbReference>
<dbReference type="EMBL" id="VEPZ02000980">
    <property type="protein sequence ID" value="KAE8705660.1"/>
    <property type="molecule type" value="Genomic_DNA"/>
</dbReference>
<comment type="catalytic activity">
    <reaction evidence="1">
        <text>S-ubiquitinyl-[E2 ubiquitin-conjugating enzyme]-L-cysteine + [acceptor protein]-L-lysine = [E2 ubiquitin-conjugating enzyme]-L-cysteine + N(6)-ubiquitinyl-[acceptor protein]-L-lysine.</text>
        <dbReference type="EC" id="2.3.2.27"/>
    </reaction>
</comment>
<keyword evidence="11" id="KW-0472">Membrane</keyword>
<keyword evidence="4" id="KW-0808">Transferase</keyword>
<keyword evidence="13" id="KW-1185">Reference proteome</keyword>
<dbReference type="InterPro" id="IPR013083">
    <property type="entry name" value="Znf_RING/FYVE/PHD"/>
</dbReference>
<comment type="caution">
    <text evidence="12">The sequence shown here is derived from an EMBL/GenBank/DDBJ whole genome shotgun (WGS) entry which is preliminary data.</text>
</comment>
<gene>
    <name evidence="12" type="ORF">F3Y22_tig00110419pilonHSYRG00161</name>
</gene>
<evidence type="ECO:0000256" key="4">
    <source>
        <dbReference type="ARBA" id="ARBA00022679"/>
    </source>
</evidence>
<reference evidence="12" key="1">
    <citation type="submission" date="2019-09" db="EMBL/GenBank/DDBJ databases">
        <title>Draft genome information of white flower Hibiscus syriacus.</title>
        <authorList>
            <person name="Kim Y.-M."/>
        </authorList>
    </citation>
    <scope>NUCLEOTIDE SEQUENCE [LARGE SCALE GENOMIC DNA]</scope>
    <source>
        <strain evidence="12">YM2019G1</strain>
    </source>
</reference>
<evidence type="ECO:0000256" key="5">
    <source>
        <dbReference type="ARBA" id="ARBA00022692"/>
    </source>
</evidence>
<dbReference type="GO" id="GO:0008270">
    <property type="term" value="F:zinc ion binding"/>
    <property type="evidence" value="ECO:0007669"/>
    <property type="project" value="UniProtKB-KW"/>
</dbReference>
<evidence type="ECO:0000256" key="9">
    <source>
        <dbReference type="ARBA" id="ARBA00022833"/>
    </source>
</evidence>
<evidence type="ECO:0000256" key="2">
    <source>
        <dbReference type="ARBA" id="ARBA00004141"/>
    </source>
</evidence>
<evidence type="ECO:0000256" key="10">
    <source>
        <dbReference type="ARBA" id="ARBA00022989"/>
    </source>
</evidence>
<organism evidence="12 13">
    <name type="scientific">Hibiscus syriacus</name>
    <name type="common">Rose of Sharon</name>
    <dbReference type="NCBI Taxonomy" id="106335"/>
    <lineage>
        <taxon>Eukaryota</taxon>
        <taxon>Viridiplantae</taxon>
        <taxon>Streptophyta</taxon>
        <taxon>Embryophyta</taxon>
        <taxon>Tracheophyta</taxon>
        <taxon>Spermatophyta</taxon>
        <taxon>Magnoliopsida</taxon>
        <taxon>eudicotyledons</taxon>
        <taxon>Gunneridae</taxon>
        <taxon>Pentapetalae</taxon>
        <taxon>rosids</taxon>
        <taxon>malvids</taxon>
        <taxon>Malvales</taxon>
        <taxon>Malvaceae</taxon>
        <taxon>Malvoideae</taxon>
        <taxon>Hibiscus</taxon>
    </lineage>
</organism>
<evidence type="ECO:0000256" key="1">
    <source>
        <dbReference type="ARBA" id="ARBA00000900"/>
    </source>
</evidence>
<keyword evidence="8" id="KW-0833">Ubl conjugation pathway</keyword>
<evidence type="ECO:0000313" key="12">
    <source>
        <dbReference type="EMBL" id="KAE8705660.1"/>
    </source>
</evidence>
<dbReference type="GO" id="GO:0006511">
    <property type="term" value="P:ubiquitin-dependent protein catabolic process"/>
    <property type="evidence" value="ECO:0007669"/>
    <property type="project" value="TreeGrafter"/>
</dbReference>
<dbReference type="PANTHER" id="PTHR45977">
    <property type="entry name" value="TARGET OF ERK KINASE MPK-1"/>
    <property type="match status" value="1"/>
</dbReference>
<evidence type="ECO:0000313" key="13">
    <source>
        <dbReference type="Proteomes" id="UP000436088"/>
    </source>
</evidence>
<comment type="subcellular location">
    <subcellularLocation>
        <location evidence="2">Membrane</location>
        <topology evidence="2">Multi-pass membrane protein</topology>
    </subcellularLocation>
</comment>
<dbReference type="GO" id="GO:0016020">
    <property type="term" value="C:membrane"/>
    <property type="evidence" value="ECO:0007669"/>
    <property type="project" value="UniProtKB-SubCell"/>
</dbReference>
<keyword evidence="9" id="KW-0862">Zinc</keyword>
<keyword evidence="7" id="KW-0863">Zinc-finger</keyword>
<accession>A0A6A3AM18</accession>